<dbReference type="EMBL" id="BARS01018958">
    <property type="protein sequence ID" value="GAF86445.1"/>
    <property type="molecule type" value="Genomic_DNA"/>
</dbReference>
<proteinExistence type="predicted"/>
<reference evidence="1" key="1">
    <citation type="journal article" date="2014" name="Front. Microbiol.">
        <title>High frequency of phylogenetically diverse reductive dehalogenase-homologous genes in deep subseafloor sedimentary metagenomes.</title>
        <authorList>
            <person name="Kawai M."/>
            <person name="Futagami T."/>
            <person name="Toyoda A."/>
            <person name="Takaki Y."/>
            <person name="Nishi S."/>
            <person name="Hori S."/>
            <person name="Arai W."/>
            <person name="Tsubouchi T."/>
            <person name="Morono Y."/>
            <person name="Uchiyama I."/>
            <person name="Ito T."/>
            <person name="Fujiyama A."/>
            <person name="Inagaki F."/>
            <person name="Takami H."/>
        </authorList>
    </citation>
    <scope>NUCLEOTIDE SEQUENCE</scope>
    <source>
        <strain evidence="1">Expedition CK06-06</strain>
    </source>
</reference>
<accession>X0UDB1</accession>
<name>X0UDB1_9ZZZZ</name>
<gene>
    <name evidence="1" type="ORF">S01H1_30772</name>
</gene>
<feature type="non-terminal residue" evidence="1">
    <location>
        <position position="276"/>
    </location>
</feature>
<organism evidence="1">
    <name type="scientific">marine sediment metagenome</name>
    <dbReference type="NCBI Taxonomy" id="412755"/>
    <lineage>
        <taxon>unclassified sequences</taxon>
        <taxon>metagenomes</taxon>
        <taxon>ecological metagenomes</taxon>
    </lineage>
</organism>
<sequence>DEGKDEELRKYDADMDAIRKSTFPKADFEEFLGSSEFKSSIMKDYNQPVELLHFRGWIPIPSGGANPDEIPEFKDVIATLVNREVLIQFEESEWHYPAVEHFIPTFMFPEDDEMLYPISKLGASASAMLQKFYLRNRQLMSLARILGPPYWSDDKDLPQYIEAKSGEVIRVARGCKVEALKTADIPKEAYLEGNNITNEIQYIIGSNQFSAGVTPPREQLATGIMVLKGVTDAMRKFESKIIVDTGLTTIMRRYRDIGRLYADGMPVKMFDTKEIV</sequence>
<feature type="non-terminal residue" evidence="1">
    <location>
        <position position="1"/>
    </location>
</feature>
<evidence type="ECO:0000313" key="1">
    <source>
        <dbReference type="EMBL" id="GAF86445.1"/>
    </source>
</evidence>
<comment type="caution">
    <text evidence="1">The sequence shown here is derived from an EMBL/GenBank/DDBJ whole genome shotgun (WGS) entry which is preliminary data.</text>
</comment>
<dbReference type="AlphaFoldDB" id="X0UDB1"/>
<protein>
    <submittedName>
        <fullName evidence="1">Uncharacterized protein</fullName>
    </submittedName>
</protein>